<evidence type="ECO:0000256" key="5">
    <source>
        <dbReference type="ARBA" id="ARBA00023315"/>
    </source>
</evidence>
<dbReference type="GO" id="GO:0009245">
    <property type="term" value="P:lipid A biosynthetic process"/>
    <property type="evidence" value="ECO:0007669"/>
    <property type="project" value="UniProtKB-KW"/>
</dbReference>
<dbReference type="GO" id="GO:0008780">
    <property type="term" value="F:acyl-[acyl-carrier-protein]-UDP-N-acetylglucosamine O-acyltransferase activity"/>
    <property type="evidence" value="ECO:0007669"/>
    <property type="project" value="UniProtKB-EC"/>
</dbReference>
<dbReference type="InterPro" id="IPR001451">
    <property type="entry name" value="Hexapep"/>
</dbReference>
<dbReference type="InterPro" id="IPR029098">
    <property type="entry name" value="Acetyltransf_C"/>
</dbReference>
<gene>
    <name evidence="7" type="ORF">MNBD_GAMMA24-1001</name>
</gene>
<keyword evidence="5 7" id="KW-0012">Acyltransferase</keyword>
<proteinExistence type="inferred from homology"/>
<dbReference type="HAMAP" id="MF_00387">
    <property type="entry name" value="LpxA"/>
    <property type="match status" value="1"/>
</dbReference>
<evidence type="ECO:0000256" key="2">
    <source>
        <dbReference type="ARBA" id="ARBA00022556"/>
    </source>
</evidence>
<dbReference type="AlphaFoldDB" id="A0A3B1BPK3"/>
<organism evidence="7">
    <name type="scientific">hydrothermal vent metagenome</name>
    <dbReference type="NCBI Taxonomy" id="652676"/>
    <lineage>
        <taxon>unclassified sequences</taxon>
        <taxon>metagenomes</taxon>
        <taxon>ecological metagenomes</taxon>
    </lineage>
</organism>
<dbReference type="SUPFAM" id="SSF51161">
    <property type="entry name" value="Trimeric LpxA-like enzymes"/>
    <property type="match status" value="1"/>
</dbReference>
<feature type="domain" description="UDP N-acetylglucosamine O-acyltransferase C-terminal" evidence="6">
    <location>
        <begin position="175"/>
        <end position="255"/>
    </location>
</feature>
<evidence type="ECO:0000256" key="3">
    <source>
        <dbReference type="ARBA" id="ARBA00022679"/>
    </source>
</evidence>
<keyword evidence="2" id="KW-0441">Lipid A biosynthesis</keyword>
<dbReference type="Gene3D" id="1.20.1180.10">
    <property type="entry name" value="Udp N-acetylglucosamine O-acyltransferase, C-terminal domain"/>
    <property type="match status" value="1"/>
</dbReference>
<evidence type="ECO:0000256" key="1">
    <source>
        <dbReference type="ARBA" id="ARBA00022516"/>
    </source>
</evidence>
<dbReference type="NCBIfam" id="NF003657">
    <property type="entry name" value="PRK05289.1"/>
    <property type="match status" value="1"/>
</dbReference>
<keyword evidence="1" id="KW-0444">Lipid biosynthesis</keyword>
<dbReference type="Pfam" id="PF13720">
    <property type="entry name" value="Acetyltransf_11"/>
    <property type="match status" value="1"/>
</dbReference>
<dbReference type="GO" id="GO:0016020">
    <property type="term" value="C:membrane"/>
    <property type="evidence" value="ECO:0007669"/>
    <property type="project" value="GOC"/>
</dbReference>
<dbReference type="InterPro" id="IPR037157">
    <property type="entry name" value="Acetyltransf_C_sf"/>
</dbReference>
<dbReference type="EMBL" id="UOFZ01000052">
    <property type="protein sequence ID" value="VAX12560.1"/>
    <property type="molecule type" value="Genomic_DNA"/>
</dbReference>
<dbReference type="CDD" id="cd03351">
    <property type="entry name" value="LbH_UDP-GlcNAc_AT"/>
    <property type="match status" value="1"/>
</dbReference>
<dbReference type="PIRSF" id="PIRSF000456">
    <property type="entry name" value="UDP-GlcNAc_acltr"/>
    <property type="match status" value="1"/>
</dbReference>
<reference evidence="7" key="1">
    <citation type="submission" date="2018-06" db="EMBL/GenBank/DDBJ databases">
        <authorList>
            <person name="Zhirakovskaya E."/>
        </authorList>
    </citation>
    <scope>NUCLEOTIDE SEQUENCE</scope>
</reference>
<evidence type="ECO:0000256" key="4">
    <source>
        <dbReference type="ARBA" id="ARBA00023098"/>
    </source>
</evidence>
<sequence>MSIDPRAVIDPDANLAKGISVGPFSVIGANVEIGEGSWIGPHVVINGPTTIGRNNRIFQFASIGEVPQDKKFHGENSKLIIGDGNTIREFVTIHRGTEDGGGITSIGNDNWLMAYIHIAHDCIIANHTVFSNGASLAGHVRVDDYAILGGFTLIHQFCHIGMHAFCGMASAIGKDVTPYTLVNGNPAHPHGLNIEGLKRHGYSRDLIRELREAYKTVYRSGLTAEEARSRLSAVAEEYDEVRLFAEFIENSGRGILR</sequence>
<keyword evidence="3 7" id="KW-0808">Transferase</keyword>
<dbReference type="Gene3D" id="2.160.10.10">
    <property type="entry name" value="Hexapeptide repeat proteins"/>
    <property type="match status" value="1"/>
</dbReference>
<dbReference type="PANTHER" id="PTHR43480">
    <property type="entry name" value="ACYL-[ACYL-CARRIER-PROTEIN]--UDP-N-ACETYLGLUCOSAMINE O-ACYLTRANSFERASE"/>
    <property type="match status" value="1"/>
</dbReference>
<name>A0A3B1BPK3_9ZZZZ</name>
<dbReference type="InterPro" id="IPR011004">
    <property type="entry name" value="Trimer_LpxA-like_sf"/>
</dbReference>
<dbReference type="PANTHER" id="PTHR43480:SF1">
    <property type="entry name" value="ACYL-[ACYL-CARRIER-PROTEIN]--UDP-N-ACETYLGLUCOSAMINE O-ACYLTRANSFERASE, MITOCHONDRIAL-RELATED"/>
    <property type="match status" value="1"/>
</dbReference>
<accession>A0A3B1BPK3</accession>
<dbReference type="NCBIfam" id="TIGR01852">
    <property type="entry name" value="lipid_A_lpxA"/>
    <property type="match status" value="1"/>
</dbReference>
<protein>
    <submittedName>
        <fullName evidence="7">Acyl-[acyl-carrier-protein]--UDP-N-acetylglucosamine O-acyltransferase</fullName>
        <ecNumber evidence="7">2.3.1.129</ecNumber>
    </submittedName>
</protein>
<evidence type="ECO:0000259" key="6">
    <source>
        <dbReference type="Pfam" id="PF13720"/>
    </source>
</evidence>
<dbReference type="InterPro" id="IPR010137">
    <property type="entry name" value="Lipid_A_LpxA"/>
</dbReference>
<dbReference type="Pfam" id="PF00132">
    <property type="entry name" value="Hexapep"/>
    <property type="match status" value="2"/>
</dbReference>
<keyword evidence="4" id="KW-0443">Lipid metabolism</keyword>
<dbReference type="EC" id="2.3.1.129" evidence="7"/>
<evidence type="ECO:0000313" key="7">
    <source>
        <dbReference type="EMBL" id="VAX12560.1"/>
    </source>
</evidence>